<reference evidence="9 10" key="1">
    <citation type="submission" date="2013-11" db="EMBL/GenBank/DDBJ databases">
        <title>Opisthorchis viverrini - life in the bile duct.</title>
        <authorList>
            <person name="Young N.D."/>
            <person name="Nagarajan N."/>
            <person name="Lin S.J."/>
            <person name="Korhonen P.K."/>
            <person name="Jex A.R."/>
            <person name="Hall R.S."/>
            <person name="Safavi-Hemami H."/>
            <person name="Kaewkong W."/>
            <person name="Bertrand D."/>
            <person name="Gao S."/>
            <person name="Seet Q."/>
            <person name="Wongkham S."/>
            <person name="Teh B.T."/>
            <person name="Wongkham C."/>
            <person name="Intapan P.M."/>
            <person name="Maleewong W."/>
            <person name="Yang X."/>
            <person name="Hu M."/>
            <person name="Wang Z."/>
            <person name="Hofmann A."/>
            <person name="Sternberg P.W."/>
            <person name="Tan P."/>
            <person name="Wang J."/>
            <person name="Gasser R.B."/>
        </authorList>
    </citation>
    <scope>NUCLEOTIDE SEQUENCE [LARGE SCALE GENOMIC DNA]</scope>
</reference>
<accession>A0A074ZHN1</accession>
<feature type="repeat" description="ANK" evidence="5">
    <location>
        <begin position="1170"/>
        <end position="1202"/>
    </location>
</feature>
<dbReference type="InterPro" id="IPR027417">
    <property type="entry name" value="P-loop_NTPase"/>
</dbReference>
<feature type="compositionally biased region" description="Low complexity" evidence="6">
    <location>
        <begin position="120"/>
        <end position="141"/>
    </location>
</feature>
<feature type="compositionally biased region" description="Polar residues" evidence="6">
    <location>
        <begin position="753"/>
        <end position="766"/>
    </location>
</feature>
<dbReference type="GeneID" id="20320237"/>
<keyword evidence="3" id="KW-0802">TPR repeat</keyword>
<feature type="region of interest" description="Disordered" evidence="6">
    <location>
        <begin position="1653"/>
        <end position="1673"/>
    </location>
</feature>
<feature type="region of interest" description="Disordered" evidence="6">
    <location>
        <begin position="1951"/>
        <end position="1991"/>
    </location>
</feature>
<name>A0A074ZHN1_OPIVI</name>
<dbReference type="SUPFAM" id="SSF48403">
    <property type="entry name" value="Ankyrin repeat"/>
    <property type="match status" value="2"/>
</dbReference>
<evidence type="ECO:0000259" key="8">
    <source>
        <dbReference type="Pfam" id="PF25521"/>
    </source>
</evidence>
<feature type="compositionally biased region" description="Basic and acidic residues" evidence="6">
    <location>
        <begin position="1762"/>
        <end position="1781"/>
    </location>
</feature>
<evidence type="ECO:0000259" key="7">
    <source>
        <dbReference type="Pfam" id="PF25520"/>
    </source>
</evidence>
<dbReference type="Pfam" id="PF25520">
    <property type="entry name" value="AAA_lid_TANC1"/>
    <property type="match status" value="1"/>
</dbReference>
<feature type="repeat" description="ANK" evidence="5">
    <location>
        <begin position="877"/>
        <end position="909"/>
    </location>
</feature>
<feature type="domain" description="TANC1/2-like winged helix" evidence="8">
    <location>
        <begin position="638"/>
        <end position="673"/>
    </location>
</feature>
<dbReference type="Pfam" id="PF12796">
    <property type="entry name" value="Ank_2"/>
    <property type="match status" value="4"/>
</dbReference>
<dbReference type="RefSeq" id="XP_009169489.1">
    <property type="nucleotide sequence ID" value="XM_009171225.1"/>
</dbReference>
<dbReference type="Gene3D" id="1.25.40.20">
    <property type="entry name" value="Ankyrin repeat-containing domain"/>
    <property type="match status" value="5"/>
</dbReference>
<gene>
    <name evidence="9" type="ORF">T265_06055</name>
</gene>
<evidence type="ECO:0000313" key="10">
    <source>
        <dbReference type="Proteomes" id="UP000054324"/>
    </source>
</evidence>
<keyword evidence="2" id="KW-0677">Repeat</keyword>
<organism evidence="9 10">
    <name type="scientific">Opisthorchis viverrini</name>
    <name type="common">Southeast Asian liver fluke</name>
    <dbReference type="NCBI Taxonomy" id="6198"/>
    <lineage>
        <taxon>Eukaryota</taxon>
        <taxon>Metazoa</taxon>
        <taxon>Spiralia</taxon>
        <taxon>Lophotrochozoa</taxon>
        <taxon>Platyhelminthes</taxon>
        <taxon>Trematoda</taxon>
        <taxon>Digenea</taxon>
        <taxon>Opisthorchiida</taxon>
        <taxon>Opisthorchiata</taxon>
        <taxon>Opisthorchiidae</taxon>
        <taxon>Opisthorchis</taxon>
    </lineage>
</organism>
<feature type="compositionally biased region" description="Polar residues" evidence="6">
    <location>
        <begin position="1862"/>
        <end position="1875"/>
    </location>
</feature>
<feature type="domain" description="TANC1/2-like AAA+ ATPase lid" evidence="7">
    <location>
        <begin position="465"/>
        <end position="549"/>
    </location>
</feature>
<dbReference type="InterPro" id="IPR058056">
    <property type="entry name" value="WH_TANC1/2"/>
</dbReference>
<dbReference type="Pfam" id="PF00023">
    <property type="entry name" value="Ank"/>
    <property type="match status" value="2"/>
</dbReference>
<evidence type="ECO:0000256" key="6">
    <source>
        <dbReference type="SAM" id="MobiDB-lite"/>
    </source>
</evidence>
<dbReference type="InterPro" id="IPR036770">
    <property type="entry name" value="Ankyrin_rpt-contain_sf"/>
</dbReference>
<dbReference type="Pfam" id="PF25521">
    <property type="entry name" value="WHD_TANC1"/>
    <property type="match status" value="2"/>
</dbReference>
<evidence type="ECO:0000256" key="2">
    <source>
        <dbReference type="ARBA" id="ARBA00022737"/>
    </source>
</evidence>
<dbReference type="PROSITE" id="PS50088">
    <property type="entry name" value="ANK_REPEAT"/>
    <property type="match status" value="12"/>
</dbReference>
<proteinExistence type="predicted"/>
<feature type="repeat" description="ANK" evidence="5">
    <location>
        <begin position="910"/>
        <end position="947"/>
    </location>
</feature>
<dbReference type="InterPro" id="IPR058018">
    <property type="entry name" value="AAA_lid_TANC1/2"/>
</dbReference>
<dbReference type="InterPro" id="IPR002110">
    <property type="entry name" value="Ankyrin_rpt"/>
</dbReference>
<dbReference type="OrthoDB" id="427518at2759"/>
<protein>
    <submittedName>
        <fullName evidence="9">Uncharacterized protein</fullName>
    </submittedName>
</protein>
<feature type="compositionally biased region" description="Polar residues" evidence="6">
    <location>
        <begin position="1782"/>
        <end position="1811"/>
    </location>
</feature>
<evidence type="ECO:0000256" key="1">
    <source>
        <dbReference type="ARBA" id="ARBA00022553"/>
    </source>
</evidence>
<dbReference type="PANTHER" id="PTHR24166">
    <property type="entry name" value="ROLLING PEBBLES, ISOFORM B"/>
    <property type="match status" value="1"/>
</dbReference>
<feature type="region of interest" description="Disordered" evidence="6">
    <location>
        <begin position="1736"/>
        <end position="1844"/>
    </location>
</feature>
<feature type="repeat" description="ANK" evidence="5">
    <location>
        <begin position="948"/>
        <end position="980"/>
    </location>
</feature>
<feature type="region of interest" description="Disordered" evidence="6">
    <location>
        <begin position="1428"/>
        <end position="1461"/>
    </location>
</feature>
<dbReference type="Pfam" id="PF13637">
    <property type="entry name" value="Ank_4"/>
    <property type="match status" value="1"/>
</dbReference>
<feature type="domain" description="TANC1/2-like winged helix" evidence="8">
    <location>
        <begin position="561"/>
        <end position="617"/>
    </location>
</feature>
<feature type="compositionally biased region" description="Polar residues" evidence="6">
    <location>
        <begin position="1830"/>
        <end position="1844"/>
    </location>
</feature>
<feature type="region of interest" description="Disordered" evidence="6">
    <location>
        <begin position="117"/>
        <end position="148"/>
    </location>
</feature>
<evidence type="ECO:0000256" key="3">
    <source>
        <dbReference type="ARBA" id="ARBA00022803"/>
    </source>
</evidence>
<feature type="compositionally biased region" description="Polar residues" evidence="6">
    <location>
        <begin position="1437"/>
        <end position="1453"/>
    </location>
</feature>
<feature type="compositionally biased region" description="Basic residues" evidence="6">
    <location>
        <begin position="1982"/>
        <end position="1991"/>
    </location>
</feature>
<dbReference type="KEGG" id="ovi:T265_06055"/>
<dbReference type="Proteomes" id="UP000054324">
    <property type="component" value="Unassembled WGS sequence"/>
</dbReference>
<sequence length="1991" mass="217008">MDQMCRRPRPQSELLKSQGKYLRHNDSDDCCLSSDDAQLVVDRKLLKKTCSAPSQIIPGRNESEVWNHALGSVLNQTSGTTVGIDFSTATEDEKPVYTDTGQLKATEVYAIEQPVSNADSSVSLESEGFSSSNNNRQGNSSPTGQLRSALPPLRKRIFYSREWIFEKLLKHLRPSGQETVPKLLSNMDELDTVTETGTVLSESIHRASSGAACQRLRIIVIVGGPGSGKTTICRRIIDARSQAHHLTQTGLAIQSMPLCVQIAAHVLSSHFCYQQIKSTLDPSLLVLSMHKQILNSPAPLCELYSRVIQANEGELGSYLSEANVYASPDSALRYGVLSALHKITPFLFEGQFRHRDISTAGEFGHAQSGIIYPGVNRLVILVDGIDEMDCARALDVSDWRSGTCLVNGNQAAHPPDLVSKSILDLFVNNAQFFPEWICLLFTCRRQNRNIISRMFPGSRRITIDDLHRSAVSHDVHQYLLSRLAVEQGLQQAFRAYMHSDVLSLLRIKSSACLLYLETLLDAIGEFWIRPDQLALIPGTLNGLFLWICQQIFQSNVPADNTAKFDSVRPILEVLLASRETLSVDDVFHILSPVFSSLTYSEFYEQLHMLRRILVTMSVEEEHSYYYTAASSKPCPSGTSKIHFFHPSFAEWLSDVKHCTAAYLCNPSNGQDIIRQAADKSTPPIRSRSLGVEVQNRKKTTNLKTTQPRETHAYGSRLTDHDVNTTQCDRHEADVKQMESSAYYYYTNCTTDSLQTEPPAEQTQSFTPHHPPHDRSGFSKKHSLVLAARLGEHEKLCSLLDAGADANQLDEDGWSALRTAAWRGHVDIVDLLLNRGAKVDLAGSDGRSALRAAAWAGHEEIVQRLLDAGANVDIQDAEGRSPLIAAAYMGHVGVVELIAQAGANLNHADEDGRTALHVASFCVRPSETHQEVVSCLLEYGANPNVFDHEGLTPLLGAARIGNHAVCELCLEADTDVNQTDKYDNTALSLAVLGGHTSVVRLLLFWGAAVDAMDNAGRSLLSIAASTGNASIVQELLARGLDEAHRDHTGCTPLHLAAAGTVAAPSSNGEESNAVRDYCEVIRLLVESGAQLTDVDNSGRTPLLVACETGHVEAVKVLLTLSSAVSDSESHSLGQSNTASVPSIPSEQFVPHARGSIGADPTSTLVGRPSLDGHTPLRVAAMTGNADLVGVLLAAGADPDYQAIPMPPNCPSVPFFQDAYGRTTLYLLALEGMVEMADLLLHTPAPGAHARPGVMAVVGANPVLADDEGRCPLHVATWQGHLEMVRLLLQAGTPVDIRDREGRTPLQLAAWQGHTSICQVLLNEGNARVDAVCSQGATSLCIAAQEGHLEVCTVLLQAGANPFQADSHGRTPYRVALKACHFEICEMLEQNYGMGSSNWFPGGGHSDPIDPDITLQHPNDMGINAVQSQPTSRPMKLMSDQTRASASPTQQTPSTMLLPDQQPRGKAGIYMDDVNPYAKPPGPLVTARQLHEPLRTSEMLQQNFNQSHLFYDRVPGSYDSSVGGTSVGPSLSVGQVVNTFDSHQAPLWTTGPWQSDNAHRFAMDVRSRSVHPMEYQQQGVMMNCLPQNLGTNHVHYGQMRTQPIGANHTSATCSPLEGNIRYVRSKSSKPGRYKIDNSQVATSQFEARAFPSHLSKPLTPETRLNQAPPGQQFSVHVTSGSANLAQFYPDLISYPLHQHMQPEYTSHHVTCSPHGQVTSNHVLRTHSAATQAGALMSTTEPRPLHPPPLPEHGVISPTKRRDRSTHVSERNIATKEDSERPQTDECSPQPISQSSRAGQSPNQTKPASSSAKSTLAGMFGLGSRKAKKVSKKSPQPDISETGNKINTDAHNTFLLVGNSPKPKTAQSVHRSNTTAEQNRSDFPLAGPHQNIQPVSKRVITTQNRMQPNVKIPSSSEFGQPVINQDMEKSSVGPIQLESLARKLACCSQIEGVPKTDDADSWVSNKAVRPNPKHLSPQSWINPSNRRKEHGYPT</sequence>
<feature type="compositionally biased region" description="Polar residues" evidence="6">
    <location>
        <begin position="1660"/>
        <end position="1673"/>
    </location>
</feature>
<feature type="repeat" description="ANK" evidence="5">
    <location>
        <begin position="844"/>
        <end position="876"/>
    </location>
</feature>
<feature type="repeat" description="ANK" evidence="5">
    <location>
        <begin position="1299"/>
        <end position="1323"/>
    </location>
</feature>
<dbReference type="SMART" id="SM00248">
    <property type="entry name" value="ANK"/>
    <property type="match status" value="16"/>
</dbReference>
<dbReference type="CTD" id="20320237"/>
<evidence type="ECO:0000256" key="4">
    <source>
        <dbReference type="ARBA" id="ARBA00023043"/>
    </source>
</evidence>
<keyword evidence="1" id="KW-0597">Phosphoprotein</keyword>
<keyword evidence="4 5" id="KW-0040">ANK repeat</keyword>
<feature type="repeat" description="ANK" evidence="5">
    <location>
        <begin position="1096"/>
        <end position="1128"/>
    </location>
</feature>
<dbReference type="SUPFAM" id="SSF52540">
    <property type="entry name" value="P-loop containing nucleoside triphosphate hydrolases"/>
    <property type="match status" value="1"/>
</dbReference>
<dbReference type="STRING" id="6198.A0A074ZHN1"/>
<dbReference type="PANTHER" id="PTHR24166:SF48">
    <property type="entry name" value="PROTEIN VAPYRIN"/>
    <property type="match status" value="1"/>
</dbReference>
<feature type="repeat" description="ANK" evidence="5">
    <location>
        <begin position="981"/>
        <end position="1013"/>
    </location>
</feature>
<dbReference type="EMBL" id="KL596739">
    <property type="protein sequence ID" value="KER26773.1"/>
    <property type="molecule type" value="Genomic_DNA"/>
</dbReference>
<feature type="repeat" description="ANK" evidence="5">
    <location>
        <begin position="811"/>
        <end position="843"/>
    </location>
</feature>
<feature type="region of interest" description="Disordered" evidence="6">
    <location>
        <begin position="1856"/>
        <end position="1887"/>
    </location>
</feature>
<feature type="repeat" description="ANK" evidence="5">
    <location>
        <begin position="1014"/>
        <end position="1046"/>
    </location>
</feature>
<evidence type="ECO:0000256" key="5">
    <source>
        <dbReference type="PROSITE-ProRule" id="PRU00023"/>
    </source>
</evidence>
<evidence type="ECO:0000313" key="9">
    <source>
        <dbReference type="EMBL" id="KER26773.1"/>
    </source>
</evidence>
<feature type="region of interest" description="Disordered" evidence="6">
    <location>
        <begin position="753"/>
        <end position="777"/>
    </location>
</feature>
<feature type="repeat" description="ANK" evidence="5">
    <location>
        <begin position="1333"/>
        <end position="1365"/>
    </location>
</feature>
<keyword evidence="10" id="KW-1185">Reference proteome</keyword>
<dbReference type="InterPro" id="IPR050889">
    <property type="entry name" value="Dendritic_Spine_Reg/Scaffold"/>
</dbReference>
<dbReference type="PROSITE" id="PS50297">
    <property type="entry name" value="ANK_REP_REGION"/>
    <property type="match status" value="11"/>
</dbReference>
<feature type="repeat" description="ANK" evidence="5">
    <location>
        <begin position="1266"/>
        <end position="1298"/>
    </location>
</feature>